<feature type="compositionally biased region" description="Low complexity" evidence="12">
    <location>
        <begin position="867"/>
        <end position="890"/>
    </location>
</feature>
<evidence type="ECO:0000256" key="1">
    <source>
        <dbReference type="ARBA" id="ARBA00004496"/>
    </source>
</evidence>
<dbReference type="KEGG" id="yli:2912914"/>
<evidence type="ECO:0000313" key="14">
    <source>
        <dbReference type="EMBL" id="CAG79880.4"/>
    </source>
</evidence>
<feature type="domain" description="Protein kinase" evidence="13">
    <location>
        <begin position="24"/>
        <end position="312"/>
    </location>
</feature>
<evidence type="ECO:0000256" key="5">
    <source>
        <dbReference type="ARBA" id="ARBA00022553"/>
    </source>
</evidence>
<dbReference type="CDD" id="cd14037">
    <property type="entry name" value="STKc_NAK_like"/>
    <property type="match status" value="1"/>
</dbReference>
<dbReference type="STRING" id="284591.W0TYM4"/>
<dbReference type="HOGENOM" id="CLU_011638_2_0_1"/>
<dbReference type="GO" id="GO:0004674">
    <property type="term" value="F:protein serine/threonine kinase activity"/>
    <property type="evidence" value="ECO:0000318"/>
    <property type="project" value="GO_Central"/>
</dbReference>
<feature type="compositionally biased region" description="Basic and acidic residues" evidence="12">
    <location>
        <begin position="429"/>
        <end position="442"/>
    </location>
</feature>
<reference evidence="14 15" key="1">
    <citation type="journal article" date="2004" name="Nature">
        <title>Genome evolution in yeasts.</title>
        <authorList>
            <consortium name="Genolevures"/>
            <person name="Dujon B."/>
            <person name="Sherman D."/>
            <person name="Fischer G."/>
            <person name="Durrens P."/>
            <person name="Casaregola S."/>
            <person name="Lafontaine I."/>
            <person name="de Montigny J."/>
            <person name="Marck C."/>
            <person name="Neuveglise C."/>
            <person name="Talla E."/>
            <person name="Goffard N."/>
            <person name="Frangeul L."/>
            <person name="Aigle M."/>
            <person name="Anthouard V."/>
            <person name="Babour A."/>
            <person name="Barbe V."/>
            <person name="Barnay S."/>
            <person name="Blanchin S."/>
            <person name="Beckerich J.M."/>
            <person name="Beyne E."/>
            <person name="Bleykasten C."/>
            <person name="Boisrame A."/>
            <person name="Boyer J."/>
            <person name="Cattolico L."/>
            <person name="Confanioleri F."/>
            <person name="de Daruvar A."/>
            <person name="Despons L."/>
            <person name="Fabre E."/>
            <person name="Fairhead C."/>
            <person name="Ferry-Dumazet H."/>
            <person name="Groppi A."/>
            <person name="Hantraye F."/>
            <person name="Hennequin C."/>
            <person name="Jauniaux N."/>
            <person name="Joyet P."/>
            <person name="Kachouri R."/>
            <person name="Kerrest A."/>
            <person name="Koszul R."/>
            <person name="Lemaire M."/>
            <person name="Lesur I."/>
            <person name="Ma L."/>
            <person name="Muller H."/>
            <person name="Nicaud J.M."/>
            <person name="Nikolski M."/>
            <person name="Oztas S."/>
            <person name="Ozier-Kalogeropoulos O."/>
            <person name="Pellenz S."/>
            <person name="Potier S."/>
            <person name="Richard G.F."/>
            <person name="Straub M.L."/>
            <person name="Suleau A."/>
            <person name="Swennene D."/>
            <person name="Tekaia F."/>
            <person name="Wesolowski-Louvel M."/>
            <person name="Westhof E."/>
            <person name="Wirth B."/>
            <person name="Zeniou-Meyer M."/>
            <person name="Zivanovic I."/>
            <person name="Bolotin-Fukuhara M."/>
            <person name="Thierry A."/>
            <person name="Bouchier C."/>
            <person name="Caudron B."/>
            <person name="Scarpelli C."/>
            <person name="Gaillardin C."/>
            <person name="Weissenbach J."/>
            <person name="Wincker P."/>
            <person name="Souciet J.L."/>
        </authorList>
    </citation>
    <scope>NUCLEOTIDE SEQUENCE [LARGE SCALE GENOMIC DNA]</scope>
    <source>
        <strain evidence="15">CLIB 122 / E 150</strain>
    </source>
</reference>
<dbReference type="PROSITE" id="PS00108">
    <property type="entry name" value="PROTEIN_KINASE_ST"/>
    <property type="match status" value="1"/>
</dbReference>
<dbReference type="EC" id="2.7.11.1" evidence="2"/>
<feature type="compositionally biased region" description="Low complexity" evidence="12">
    <location>
        <begin position="334"/>
        <end position="343"/>
    </location>
</feature>
<dbReference type="Proteomes" id="UP000001300">
    <property type="component" value="Chromosome E"/>
</dbReference>
<evidence type="ECO:0000256" key="10">
    <source>
        <dbReference type="ARBA" id="ARBA00047899"/>
    </source>
</evidence>
<dbReference type="Pfam" id="PF00069">
    <property type="entry name" value="Pkinase"/>
    <property type="match status" value="1"/>
</dbReference>
<feature type="region of interest" description="Disordered" evidence="12">
    <location>
        <begin position="803"/>
        <end position="921"/>
    </location>
</feature>
<evidence type="ECO:0000313" key="15">
    <source>
        <dbReference type="Proteomes" id="UP000001300"/>
    </source>
</evidence>
<dbReference type="GO" id="GO:0005524">
    <property type="term" value="F:ATP binding"/>
    <property type="evidence" value="ECO:0007669"/>
    <property type="project" value="UniProtKB-KW"/>
</dbReference>
<dbReference type="VEuPathDB" id="FungiDB:YALI0_E22847g"/>
<keyword evidence="7" id="KW-0547">Nucleotide-binding</keyword>
<evidence type="ECO:0000256" key="11">
    <source>
        <dbReference type="ARBA" id="ARBA00048679"/>
    </source>
</evidence>
<organism evidence="14 15">
    <name type="scientific">Yarrowia lipolytica (strain CLIB 122 / E 150)</name>
    <name type="common">Yeast</name>
    <name type="synonym">Candida lipolytica</name>
    <dbReference type="NCBI Taxonomy" id="284591"/>
    <lineage>
        <taxon>Eukaryota</taxon>
        <taxon>Fungi</taxon>
        <taxon>Dikarya</taxon>
        <taxon>Ascomycota</taxon>
        <taxon>Saccharomycotina</taxon>
        <taxon>Dipodascomycetes</taxon>
        <taxon>Dipodascales</taxon>
        <taxon>Dipodascales incertae sedis</taxon>
        <taxon>Yarrowia</taxon>
    </lineage>
</organism>
<evidence type="ECO:0000256" key="12">
    <source>
        <dbReference type="SAM" id="MobiDB-lite"/>
    </source>
</evidence>
<keyword evidence="9" id="KW-0067">ATP-binding</keyword>
<evidence type="ECO:0000256" key="9">
    <source>
        <dbReference type="ARBA" id="ARBA00022840"/>
    </source>
</evidence>
<dbReference type="InterPro" id="IPR011009">
    <property type="entry name" value="Kinase-like_dom_sf"/>
</dbReference>
<dbReference type="SUPFAM" id="SSF56112">
    <property type="entry name" value="Protein kinase-like (PK-like)"/>
    <property type="match status" value="1"/>
</dbReference>
<dbReference type="OrthoDB" id="2018507at2759"/>
<keyword evidence="6" id="KW-0808">Transferase</keyword>
<name>W0TYM4_YARLI</name>
<evidence type="ECO:0000259" key="13">
    <source>
        <dbReference type="PROSITE" id="PS50011"/>
    </source>
</evidence>
<dbReference type="PANTHER" id="PTHR22967:SF57">
    <property type="entry name" value="AUXILIN, ISOFORM A-RELATED"/>
    <property type="match status" value="1"/>
</dbReference>
<proteinExistence type="predicted"/>
<dbReference type="GO" id="GO:0007015">
    <property type="term" value="P:actin filament organization"/>
    <property type="evidence" value="ECO:0000318"/>
    <property type="project" value="GO_Central"/>
</dbReference>
<accession>W0TYM4</accession>
<dbReference type="InterPro" id="IPR008271">
    <property type="entry name" value="Ser/Thr_kinase_AS"/>
</dbReference>
<feature type="region of interest" description="Disordered" evidence="12">
    <location>
        <begin position="595"/>
        <end position="627"/>
    </location>
</feature>
<evidence type="ECO:0000256" key="6">
    <source>
        <dbReference type="ARBA" id="ARBA00022679"/>
    </source>
</evidence>
<dbReference type="SMART" id="SM00220">
    <property type="entry name" value="S_TKc"/>
    <property type="match status" value="1"/>
</dbReference>
<sequence length="921" mass="101200">MTHKEAPPGAYPPGTQLTVGSHAVTIKKYISEGGFAHVYTCDISPDFRGSSVACLKRVAVPDKPSLNLLRCEVDAMKRLAGNEYIVQYIDSHAARNSNGPGYEVFLLMEYCSRNGLIDFMNERLRERLSEAEVLTIGSNIAEAVFCMHYLDQPLLHRDLKIENVLISGDGKFKLCDFGSVSPVLRPPRNQMEFRILDDDIQRHTTVQYRAPEMIDIMRGFPIDEKSDIWALGVFFYKLCYYITPFEQQGQLAVLNAQFSFPQQPHYSDGLKHLISVLLREDPRNRPNVYQTIQELCRLRNVPVPEHITQTYYKRKEERRLALEQCQPMGQPAGSVQQPSSSAIPSPPVQPSPPLLAQQASAVVGAGAGAVPVQASSQLEVPAGHSRNASQSSLEAFDPDEAAARYPTVEEITRSLESNNLWDMPPSRGVSEHASARATRDNSYDISRNSVPPATSAPAPVPSMPVPPVQDTPQLSPQTAPASLSNNININSNSNSNNNDVSAPVNIPSFKAKSASPPVQSYKSNNPYLEDAAAKYSAAASAESSTHLAGVTVSSESSDDGGYYQPKVDRSYRDEFSAPVSSAATPMAVPVATASAAAAKPPKPLPQIPVQASPTNTMPPPRKPARPNSLYMRQNSSRASIVSDHGGEDVPQFQYTDYSGTAPTVATGKPLNDHDELQAILTGLSEHETTVVLDDRTHHHIDSSVDFLQDQQHREGSSSWKLFRSLSSGSKQDLSSPQGSHDHRRRRSINKMLHRHHRHKRESQEYGGNTDTDEDSADEHMPTMEKAFNLNVPKRNNRWSKSFESLSKQEGVSDDEDHLPERRSRRSMDERHSRHDTSATSRSRDGGRKSLDAQRFEMRQEELRAHAKANVANAAGGSSSSSSAAQAAAPSCRFQSCHLPPSDPKKSGSQPSGVAGGRRQRQ</sequence>
<keyword evidence="8" id="KW-0418">Kinase</keyword>
<dbReference type="PROSITE" id="PS50011">
    <property type="entry name" value="PROTEIN_KINASE_DOM"/>
    <property type="match status" value="1"/>
</dbReference>
<dbReference type="InParanoid" id="W0TYM4"/>
<feature type="region of interest" description="Disordered" evidence="12">
    <location>
        <begin position="548"/>
        <end position="567"/>
    </location>
</feature>
<gene>
    <name evidence="14" type="ORF">YALI0_E22847g</name>
</gene>
<feature type="region of interest" description="Disordered" evidence="12">
    <location>
        <begin position="727"/>
        <end position="777"/>
    </location>
</feature>
<evidence type="ECO:0000256" key="8">
    <source>
        <dbReference type="ARBA" id="ARBA00022777"/>
    </source>
</evidence>
<evidence type="ECO:0000256" key="3">
    <source>
        <dbReference type="ARBA" id="ARBA00022490"/>
    </source>
</evidence>
<comment type="catalytic activity">
    <reaction evidence="11">
        <text>L-seryl-[protein] + ATP = O-phospho-L-seryl-[protein] + ADP + H(+)</text>
        <dbReference type="Rhea" id="RHEA:17989"/>
        <dbReference type="Rhea" id="RHEA-COMP:9863"/>
        <dbReference type="Rhea" id="RHEA-COMP:11604"/>
        <dbReference type="ChEBI" id="CHEBI:15378"/>
        <dbReference type="ChEBI" id="CHEBI:29999"/>
        <dbReference type="ChEBI" id="CHEBI:30616"/>
        <dbReference type="ChEBI" id="CHEBI:83421"/>
        <dbReference type="ChEBI" id="CHEBI:456216"/>
        <dbReference type="EC" id="2.7.11.1"/>
    </reaction>
</comment>
<feature type="compositionally biased region" description="Polar residues" evidence="12">
    <location>
        <begin position="470"/>
        <end position="483"/>
    </location>
</feature>
<protein>
    <recommendedName>
        <fullName evidence="2">non-specific serine/threonine protein kinase</fullName>
        <ecNumber evidence="2">2.7.11.1</ecNumber>
    </recommendedName>
</protein>
<keyword evidence="3" id="KW-0963">Cytoplasm</keyword>
<dbReference type="AlphaFoldDB" id="W0TYM4"/>
<comment type="catalytic activity">
    <reaction evidence="10">
        <text>L-threonyl-[protein] + ATP = O-phospho-L-threonyl-[protein] + ADP + H(+)</text>
        <dbReference type="Rhea" id="RHEA:46608"/>
        <dbReference type="Rhea" id="RHEA-COMP:11060"/>
        <dbReference type="Rhea" id="RHEA-COMP:11605"/>
        <dbReference type="ChEBI" id="CHEBI:15378"/>
        <dbReference type="ChEBI" id="CHEBI:30013"/>
        <dbReference type="ChEBI" id="CHEBI:30616"/>
        <dbReference type="ChEBI" id="CHEBI:61977"/>
        <dbReference type="ChEBI" id="CHEBI:456216"/>
        <dbReference type="EC" id="2.7.11.1"/>
    </reaction>
</comment>
<evidence type="ECO:0000256" key="7">
    <source>
        <dbReference type="ARBA" id="ARBA00022741"/>
    </source>
</evidence>
<evidence type="ECO:0000256" key="4">
    <source>
        <dbReference type="ARBA" id="ARBA00022527"/>
    </source>
</evidence>
<dbReference type="FunFam" id="1.10.510.10:FF:000441">
    <property type="entry name" value="Serine/threonine protein kinase"/>
    <property type="match status" value="1"/>
</dbReference>
<dbReference type="GO" id="GO:0000147">
    <property type="term" value="P:actin cortical patch assembly"/>
    <property type="evidence" value="ECO:0000318"/>
    <property type="project" value="GO_Central"/>
</dbReference>
<keyword evidence="5" id="KW-0597">Phosphoprotein</keyword>
<feature type="compositionally biased region" description="Basic and acidic residues" evidence="12">
    <location>
        <begin position="818"/>
        <end position="864"/>
    </location>
</feature>
<dbReference type="InterPro" id="IPR000719">
    <property type="entry name" value="Prot_kinase_dom"/>
</dbReference>
<dbReference type="GO" id="GO:0005737">
    <property type="term" value="C:cytoplasm"/>
    <property type="evidence" value="ECO:0000318"/>
    <property type="project" value="GO_Central"/>
</dbReference>
<feature type="compositionally biased region" description="Pro residues" evidence="12">
    <location>
        <begin position="344"/>
        <end position="353"/>
    </location>
</feature>
<dbReference type="PANTHER" id="PTHR22967">
    <property type="entry name" value="SERINE/THREONINE PROTEIN KINASE"/>
    <property type="match status" value="1"/>
</dbReference>
<keyword evidence="4" id="KW-0723">Serine/threonine-protein kinase</keyword>
<feature type="compositionally biased region" description="Basic residues" evidence="12">
    <location>
        <begin position="741"/>
        <end position="760"/>
    </location>
</feature>
<dbReference type="RefSeq" id="XP_002143079.3">
    <property type="nucleotide sequence ID" value="XM_002143043.3"/>
</dbReference>
<feature type="compositionally biased region" description="Pro residues" evidence="12">
    <location>
        <begin position="458"/>
        <end position="469"/>
    </location>
</feature>
<feature type="compositionally biased region" description="Low complexity" evidence="12">
    <location>
        <begin position="484"/>
        <end position="498"/>
    </location>
</feature>
<comment type="subcellular location">
    <subcellularLocation>
        <location evidence="1">Cytoplasm</location>
    </subcellularLocation>
</comment>
<keyword evidence="15" id="KW-1185">Reference proteome</keyword>
<dbReference type="EMBL" id="CR382131">
    <property type="protein sequence ID" value="CAG79880.4"/>
    <property type="molecule type" value="Genomic_DNA"/>
</dbReference>
<feature type="region of interest" description="Disordered" evidence="12">
    <location>
        <begin position="328"/>
        <end position="353"/>
    </location>
</feature>
<feature type="region of interest" description="Disordered" evidence="12">
    <location>
        <begin position="416"/>
        <end position="504"/>
    </location>
</feature>
<dbReference type="Gene3D" id="1.10.510.10">
    <property type="entry name" value="Transferase(Phosphotransferase) domain 1"/>
    <property type="match status" value="1"/>
</dbReference>
<evidence type="ECO:0000256" key="2">
    <source>
        <dbReference type="ARBA" id="ARBA00012513"/>
    </source>
</evidence>